<dbReference type="Proteomes" id="UP000314294">
    <property type="component" value="Unassembled WGS sequence"/>
</dbReference>
<proteinExistence type="predicted"/>
<reference evidence="1 2" key="1">
    <citation type="submission" date="2019-03" db="EMBL/GenBank/DDBJ databases">
        <title>First draft genome of Liparis tanakae, snailfish: a comprehensive survey of snailfish specific genes.</title>
        <authorList>
            <person name="Kim W."/>
            <person name="Song I."/>
            <person name="Jeong J.-H."/>
            <person name="Kim D."/>
            <person name="Kim S."/>
            <person name="Ryu S."/>
            <person name="Song J.Y."/>
            <person name="Lee S.K."/>
        </authorList>
    </citation>
    <scope>NUCLEOTIDE SEQUENCE [LARGE SCALE GENOMIC DNA]</scope>
    <source>
        <tissue evidence="1">Muscle</tissue>
    </source>
</reference>
<sequence>MTELRNSAHTFLRQRRLAPGKRARRFGGALISRAGSRQRDVLGGREWLATSLSPNTSMRVDCTLDGIIHMATTVS</sequence>
<dbReference type="EMBL" id="SRLO01000708">
    <property type="protein sequence ID" value="TNN48159.1"/>
    <property type="molecule type" value="Genomic_DNA"/>
</dbReference>
<evidence type="ECO:0000313" key="1">
    <source>
        <dbReference type="EMBL" id="TNN48159.1"/>
    </source>
</evidence>
<name>A0A4Z2G3R3_9TELE</name>
<gene>
    <name evidence="1" type="ORF">EYF80_041629</name>
</gene>
<evidence type="ECO:0000313" key="2">
    <source>
        <dbReference type="Proteomes" id="UP000314294"/>
    </source>
</evidence>
<organism evidence="1 2">
    <name type="scientific">Liparis tanakae</name>
    <name type="common">Tanaka's snailfish</name>
    <dbReference type="NCBI Taxonomy" id="230148"/>
    <lineage>
        <taxon>Eukaryota</taxon>
        <taxon>Metazoa</taxon>
        <taxon>Chordata</taxon>
        <taxon>Craniata</taxon>
        <taxon>Vertebrata</taxon>
        <taxon>Euteleostomi</taxon>
        <taxon>Actinopterygii</taxon>
        <taxon>Neopterygii</taxon>
        <taxon>Teleostei</taxon>
        <taxon>Neoteleostei</taxon>
        <taxon>Acanthomorphata</taxon>
        <taxon>Eupercaria</taxon>
        <taxon>Perciformes</taxon>
        <taxon>Cottioidei</taxon>
        <taxon>Cottales</taxon>
        <taxon>Liparidae</taxon>
        <taxon>Liparis</taxon>
    </lineage>
</organism>
<keyword evidence="2" id="KW-1185">Reference proteome</keyword>
<protein>
    <submittedName>
        <fullName evidence="1">Uncharacterized protein</fullName>
    </submittedName>
</protein>
<comment type="caution">
    <text evidence="1">The sequence shown here is derived from an EMBL/GenBank/DDBJ whole genome shotgun (WGS) entry which is preliminary data.</text>
</comment>
<dbReference type="AlphaFoldDB" id="A0A4Z2G3R3"/>
<accession>A0A4Z2G3R3</accession>